<dbReference type="InterPro" id="IPR021864">
    <property type="entry name" value="DUF3475"/>
</dbReference>
<sequence length="511" mass="58664">MVAESWFGGSRLNSRNSSNLDITGKMLGILVFEVASLMSKVVNLWHSLDDREIFKLRKEMANSLGIRRLVSNDENYLMDLALNEVIENFGNLATSVARLGKKCNNPVYHRFEYFIRDPILNSFEWLGWEYRLKKMERKVQKMERFVLVTMRLTRELEVLAEHERTLRRIRRNLEGDGMKAEWQKKVMLQRQEVKNLRDMSPWVRTYDYVVRILLRSLLTILEKIKYVFRTHQMVSVSSASVSRCNSFSTLMSSVHPSDNNLCSFNSEPLGQSFSKSVQISGQHLHSHHQSTALHGKHPHLKTKQSGHVGIGPFKRCVFIGAYNVNMDKLSYSKMGSLSCTDKIYSKLCVFNTKRLLDAPTLTLGDAALSLHYANIIILIEKLVSAPHMICLDARDELYNMLPACIRNALRLKLKSNAKTLASSIRSASPAAELRMALVRILEWLAPLAHNMIRWQSDRNFEEQRKVSQSDVLLVQTLHFANRAKTEAAIIELLLGLNYVCRIGRTRNRLAL</sequence>
<dbReference type="PANTHER" id="PTHR31371:SF4">
    <property type="entry name" value="DUF668 DOMAIN-CONTAINING PROTEIN"/>
    <property type="match status" value="1"/>
</dbReference>
<dbReference type="Proteomes" id="UP000593568">
    <property type="component" value="Unassembled WGS sequence"/>
</dbReference>
<comment type="caution">
    <text evidence="4">The sequence shown here is derived from an EMBL/GenBank/DDBJ whole genome shotgun (WGS) entry which is preliminary data.</text>
</comment>
<evidence type="ECO:0000313" key="5">
    <source>
        <dbReference type="Proteomes" id="UP000593568"/>
    </source>
</evidence>
<evidence type="ECO:0000259" key="3">
    <source>
        <dbReference type="Pfam" id="PF11961"/>
    </source>
</evidence>
<dbReference type="Pfam" id="PF11961">
    <property type="entry name" value="DUF3475"/>
    <property type="match status" value="1"/>
</dbReference>
<dbReference type="Pfam" id="PF05003">
    <property type="entry name" value="DUF668"/>
    <property type="match status" value="1"/>
</dbReference>
<proteinExistence type="predicted"/>
<keyword evidence="5" id="KW-1185">Reference proteome</keyword>
<accession>A0A7J9E4G1</accession>
<evidence type="ECO:0000259" key="2">
    <source>
        <dbReference type="Pfam" id="PF05003"/>
    </source>
</evidence>
<feature type="coiled-coil region" evidence="1">
    <location>
        <begin position="152"/>
        <end position="199"/>
    </location>
</feature>
<organism evidence="4 5">
    <name type="scientific">Gossypium trilobum</name>
    <dbReference type="NCBI Taxonomy" id="34281"/>
    <lineage>
        <taxon>Eukaryota</taxon>
        <taxon>Viridiplantae</taxon>
        <taxon>Streptophyta</taxon>
        <taxon>Embryophyta</taxon>
        <taxon>Tracheophyta</taxon>
        <taxon>Spermatophyta</taxon>
        <taxon>Magnoliopsida</taxon>
        <taxon>eudicotyledons</taxon>
        <taxon>Gunneridae</taxon>
        <taxon>Pentapetalae</taxon>
        <taxon>rosids</taxon>
        <taxon>malvids</taxon>
        <taxon>Malvales</taxon>
        <taxon>Malvaceae</taxon>
        <taxon>Malvoideae</taxon>
        <taxon>Gossypium</taxon>
    </lineage>
</organism>
<reference evidence="4 5" key="1">
    <citation type="journal article" date="2019" name="Genome Biol. Evol.">
        <title>Insights into the evolution of the New World diploid cottons (Gossypium, subgenus Houzingenia) based on genome sequencing.</title>
        <authorList>
            <person name="Grover C.E."/>
            <person name="Arick M.A. 2nd"/>
            <person name="Thrash A."/>
            <person name="Conover J.L."/>
            <person name="Sanders W.S."/>
            <person name="Peterson D.G."/>
            <person name="Frelichowski J.E."/>
            <person name="Scheffler J.A."/>
            <person name="Scheffler B.E."/>
            <person name="Wendel J.F."/>
        </authorList>
    </citation>
    <scope>NUCLEOTIDE SEQUENCE [LARGE SCALE GENOMIC DNA]</scope>
    <source>
        <strain evidence="4">8</strain>
        <tissue evidence="4">Leaf</tissue>
    </source>
</reference>
<gene>
    <name evidence="4" type="ORF">Gotri_016695</name>
</gene>
<evidence type="ECO:0000256" key="1">
    <source>
        <dbReference type="SAM" id="Coils"/>
    </source>
</evidence>
<feature type="domain" description="DUF3475" evidence="3">
    <location>
        <begin position="29"/>
        <end position="84"/>
    </location>
</feature>
<dbReference type="GO" id="GO:0045927">
    <property type="term" value="P:positive regulation of growth"/>
    <property type="evidence" value="ECO:0007669"/>
    <property type="project" value="InterPro"/>
</dbReference>
<protein>
    <submittedName>
        <fullName evidence="4">Uncharacterized protein</fullName>
    </submittedName>
</protein>
<dbReference type="EMBL" id="JABEZW010000006">
    <property type="protein sequence ID" value="MBA0767841.1"/>
    <property type="molecule type" value="Genomic_DNA"/>
</dbReference>
<dbReference type="PANTHER" id="PTHR31371">
    <property type="entry name" value="BNAC09G50660D PROTEIN"/>
    <property type="match status" value="1"/>
</dbReference>
<keyword evidence="1" id="KW-0175">Coiled coil</keyword>
<evidence type="ECO:0000313" key="4">
    <source>
        <dbReference type="EMBL" id="MBA0767841.1"/>
    </source>
</evidence>
<feature type="domain" description="DUF668" evidence="2">
    <location>
        <begin position="362"/>
        <end position="453"/>
    </location>
</feature>
<name>A0A7J9E4G1_9ROSI</name>
<dbReference type="AlphaFoldDB" id="A0A7J9E4G1"/>
<dbReference type="InterPro" id="IPR007700">
    <property type="entry name" value="DUF668"/>
</dbReference>